<dbReference type="EMBL" id="QJKJ01005448">
    <property type="protein sequence ID" value="RDX90234.1"/>
    <property type="molecule type" value="Genomic_DNA"/>
</dbReference>
<protein>
    <submittedName>
        <fullName evidence="1">Uncharacterized protein</fullName>
    </submittedName>
</protein>
<accession>A0A371GI64</accession>
<name>A0A371GI64_MUCPR</name>
<keyword evidence="2" id="KW-1185">Reference proteome</keyword>
<proteinExistence type="predicted"/>
<comment type="caution">
    <text evidence="1">The sequence shown here is derived from an EMBL/GenBank/DDBJ whole genome shotgun (WGS) entry which is preliminary data.</text>
</comment>
<evidence type="ECO:0000313" key="1">
    <source>
        <dbReference type="EMBL" id="RDX90234.1"/>
    </source>
</evidence>
<dbReference type="Proteomes" id="UP000257109">
    <property type="component" value="Unassembled WGS sequence"/>
</dbReference>
<gene>
    <name evidence="1" type="ORF">CR513_27923</name>
</gene>
<organism evidence="1 2">
    <name type="scientific">Mucuna pruriens</name>
    <name type="common">Velvet bean</name>
    <name type="synonym">Dolichos pruriens</name>
    <dbReference type="NCBI Taxonomy" id="157652"/>
    <lineage>
        <taxon>Eukaryota</taxon>
        <taxon>Viridiplantae</taxon>
        <taxon>Streptophyta</taxon>
        <taxon>Embryophyta</taxon>
        <taxon>Tracheophyta</taxon>
        <taxon>Spermatophyta</taxon>
        <taxon>Magnoliopsida</taxon>
        <taxon>eudicotyledons</taxon>
        <taxon>Gunneridae</taxon>
        <taxon>Pentapetalae</taxon>
        <taxon>rosids</taxon>
        <taxon>fabids</taxon>
        <taxon>Fabales</taxon>
        <taxon>Fabaceae</taxon>
        <taxon>Papilionoideae</taxon>
        <taxon>50 kb inversion clade</taxon>
        <taxon>NPAAA clade</taxon>
        <taxon>indigoferoid/millettioid clade</taxon>
        <taxon>Phaseoleae</taxon>
        <taxon>Mucuna</taxon>
    </lineage>
</organism>
<reference evidence="1" key="1">
    <citation type="submission" date="2018-05" db="EMBL/GenBank/DDBJ databases">
        <title>Draft genome of Mucuna pruriens seed.</title>
        <authorList>
            <person name="Nnadi N.E."/>
            <person name="Vos R."/>
            <person name="Hasami M.H."/>
            <person name="Devisetty U.K."/>
            <person name="Aguiy J.C."/>
        </authorList>
    </citation>
    <scope>NUCLEOTIDE SEQUENCE [LARGE SCALE GENOMIC DNA]</scope>
    <source>
        <strain evidence="1">JCA_2017</strain>
    </source>
</reference>
<sequence>MYLYEHSTDMCPTLQETESDNAKIVGSIGGYQYGRQPIRPRDLDPCKAYRFRTRITINNRFQNTKYQHSNNNNNNRFHHRTIHLLWNSG</sequence>
<feature type="non-terminal residue" evidence="1">
    <location>
        <position position="1"/>
    </location>
</feature>
<dbReference type="AlphaFoldDB" id="A0A371GI64"/>
<evidence type="ECO:0000313" key="2">
    <source>
        <dbReference type="Proteomes" id="UP000257109"/>
    </source>
</evidence>